<dbReference type="CDD" id="cd05243">
    <property type="entry name" value="SDR_a5"/>
    <property type="match status" value="1"/>
</dbReference>
<dbReference type="InterPro" id="IPR016040">
    <property type="entry name" value="NAD(P)-bd_dom"/>
</dbReference>
<name>A0A6J4PHB6_9ACTN</name>
<dbReference type="PANTHER" id="PTHR15020">
    <property type="entry name" value="FLAVIN REDUCTASE-RELATED"/>
    <property type="match status" value="1"/>
</dbReference>
<dbReference type="PANTHER" id="PTHR15020:SF50">
    <property type="entry name" value="UPF0659 PROTEIN YMR090W"/>
    <property type="match status" value="1"/>
</dbReference>
<sequence length="216" mass="22747">MKVLVAGAHGKTARRLVRTLVEGGHEVRGLVRKEDQLPDLEADGAQPVLVDLENDGVDGRVGEAVAGCDAVVFAAGAGPGSGEARKETMDYGGAAKLVEAAERNGAGRYLMLSAMGAADPEAGSEAMRPYLRAKAKADERLRESGLQWTIIRPGSLTEEEGVGRVEAGESLGRRGEIPREDVATAFALALESPNTLGKTFELLSGETPIREALERL</sequence>
<evidence type="ECO:0000313" key="2">
    <source>
        <dbReference type="EMBL" id="CAA9410977.1"/>
    </source>
</evidence>
<accession>A0A6J4PHB6</accession>
<reference evidence="2" key="1">
    <citation type="submission" date="2020-02" db="EMBL/GenBank/DDBJ databases">
        <authorList>
            <person name="Meier V. D."/>
        </authorList>
    </citation>
    <scope>NUCLEOTIDE SEQUENCE</scope>
    <source>
        <strain evidence="2">AVDCRST_MAG22</strain>
    </source>
</reference>
<dbReference type="Pfam" id="PF13460">
    <property type="entry name" value="NAD_binding_10"/>
    <property type="match status" value="1"/>
</dbReference>
<protein>
    <recommendedName>
        <fullName evidence="1">NAD(P)-binding domain-containing protein</fullName>
    </recommendedName>
</protein>
<dbReference type="InterPro" id="IPR036291">
    <property type="entry name" value="NAD(P)-bd_dom_sf"/>
</dbReference>
<feature type="domain" description="NAD(P)-binding" evidence="1">
    <location>
        <begin position="7"/>
        <end position="193"/>
    </location>
</feature>
<proteinExistence type="predicted"/>
<gene>
    <name evidence="2" type="ORF">AVDCRST_MAG22-1874</name>
</gene>
<dbReference type="Gene3D" id="3.40.50.720">
    <property type="entry name" value="NAD(P)-binding Rossmann-like Domain"/>
    <property type="match status" value="1"/>
</dbReference>
<dbReference type="EMBL" id="CADCUV010000076">
    <property type="protein sequence ID" value="CAA9410977.1"/>
    <property type="molecule type" value="Genomic_DNA"/>
</dbReference>
<evidence type="ECO:0000259" key="1">
    <source>
        <dbReference type="Pfam" id="PF13460"/>
    </source>
</evidence>
<dbReference type="AlphaFoldDB" id="A0A6J4PHB6"/>
<organism evidence="2">
    <name type="scientific">uncultured Rubrobacteraceae bacterium</name>
    <dbReference type="NCBI Taxonomy" id="349277"/>
    <lineage>
        <taxon>Bacteria</taxon>
        <taxon>Bacillati</taxon>
        <taxon>Actinomycetota</taxon>
        <taxon>Rubrobacteria</taxon>
        <taxon>Rubrobacterales</taxon>
        <taxon>Rubrobacteraceae</taxon>
        <taxon>environmental samples</taxon>
    </lineage>
</organism>
<dbReference type="SUPFAM" id="SSF51735">
    <property type="entry name" value="NAD(P)-binding Rossmann-fold domains"/>
    <property type="match status" value="1"/>
</dbReference>